<evidence type="ECO:0000259" key="1">
    <source>
        <dbReference type="Pfam" id="PF12500"/>
    </source>
</evidence>
<reference evidence="3" key="1">
    <citation type="submission" date="2019-11" db="EMBL/GenBank/DDBJ databases">
        <authorList>
            <person name="Feng L."/>
        </authorList>
    </citation>
    <scope>NUCLEOTIDE SEQUENCE</scope>
    <source>
        <strain evidence="3">SSalivariusLFYP6</strain>
    </source>
</reference>
<dbReference type="InterPro" id="IPR011214">
    <property type="entry name" value="UCP020967"/>
</dbReference>
<protein>
    <recommendedName>
        <fullName evidence="4">Phosphoribosyltransferase</fullName>
    </recommendedName>
</protein>
<dbReference type="InterPro" id="IPR041688">
    <property type="entry name" value="PRTase_2"/>
</dbReference>
<dbReference type="InterPro" id="IPR022537">
    <property type="entry name" value="TRSP_dom"/>
</dbReference>
<dbReference type="InterPro" id="IPR000836">
    <property type="entry name" value="PRTase_dom"/>
</dbReference>
<dbReference type="EMBL" id="CACRUJ010000001">
    <property type="protein sequence ID" value="VYT68279.1"/>
    <property type="molecule type" value="Genomic_DNA"/>
</dbReference>
<dbReference type="CDD" id="cd06223">
    <property type="entry name" value="PRTases_typeI"/>
    <property type="match status" value="1"/>
</dbReference>
<evidence type="ECO:0000313" key="3">
    <source>
        <dbReference type="EMBL" id="VYT68279.1"/>
    </source>
</evidence>
<dbReference type="AlphaFoldDB" id="A0A6N2YMY4"/>
<feature type="domain" description="TRSP" evidence="1">
    <location>
        <begin position="244"/>
        <end position="356"/>
    </location>
</feature>
<organism evidence="3">
    <name type="scientific">Streptococcus salivarius</name>
    <dbReference type="NCBI Taxonomy" id="1304"/>
    <lineage>
        <taxon>Bacteria</taxon>
        <taxon>Bacillati</taxon>
        <taxon>Bacillota</taxon>
        <taxon>Bacilli</taxon>
        <taxon>Lactobacillales</taxon>
        <taxon>Streptococcaceae</taxon>
        <taxon>Streptococcus</taxon>
    </lineage>
</organism>
<dbReference type="Pfam" id="PF12500">
    <property type="entry name" value="TRSP"/>
    <property type="match status" value="1"/>
</dbReference>
<gene>
    <name evidence="3" type="ORF">SSLFYP6_00171</name>
</gene>
<dbReference type="SUPFAM" id="SSF53271">
    <property type="entry name" value="PRTase-like"/>
    <property type="match status" value="1"/>
</dbReference>
<evidence type="ECO:0008006" key="4">
    <source>
        <dbReference type="Google" id="ProtNLM"/>
    </source>
</evidence>
<dbReference type="InterPro" id="IPR029057">
    <property type="entry name" value="PRTase-like"/>
</dbReference>
<dbReference type="RefSeq" id="WP_156685125.1">
    <property type="nucleotide sequence ID" value="NZ_CACRUJ010000001.1"/>
</dbReference>
<dbReference type="Gene3D" id="3.40.50.2020">
    <property type="match status" value="1"/>
</dbReference>
<dbReference type="Pfam" id="PF15609">
    <property type="entry name" value="PRTase_2"/>
    <property type="match status" value="1"/>
</dbReference>
<accession>A0A6N2YMY4</accession>
<sequence length="380" mass="44312">MTYQLKLNDFVNIIENKSSFNPDDLIHICKRYKNPKRDYLFVNKYQAKHYPSQANTTIQLFKELYEQIKDHLSSQERILIIAFAETATAIGQAIMHFCLENDDLNAVFYLQTTREDLDTTIQTLSFEEEHSHATNQKLYYREVIPEYDTILFIEDEITTGNTILNFITEFKKLNKRTKYAVASILNWQNMAHASTYKEENIDTIYLIKGHLKDDVPTISIDDQSLPENNLDQNEKVTLSSKNNPRLGLTQTEFRDYSKSLETLISKLDDSPLDRDSYEVRVVGTEENMWLPILLAQEIGAKVRSTTRSPIAISTEDNYLIKNAIHLPSAYDSQRSTYLYNVTEEVDRYIIVYEEMTKACEDAIKEQLQPYSRQEIVFIQQ</sequence>
<name>A0A6N2YMY4_STRSL</name>
<dbReference type="PIRSF" id="PIRSF020967">
    <property type="entry name" value="UCP020967"/>
    <property type="match status" value="1"/>
</dbReference>
<proteinExistence type="predicted"/>
<evidence type="ECO:0000259" key="2">
    <source>
        <dbReference type="Pfam" id="PF15609"/>
    </source>
</evidence>
<feature type="domain" description="Orotate phosphoribosyltransferase-like" evidence="2">
    <location>
        <begin position="30"/>
        <end position="197"/>
    </location>
</feature>